<keyword evidence="2" id="KW-0472">Membrane</keyword>
<evidence type="ECO:0000313" key="4">
    <source>
        <dbReference type="Proteomes" id="UP000043699"/>
    </source>
</evidence>
<feature type="region of interest" description="Disordered" evidence="1">
    <location>
        <begin position="107"/>
        <end position="129"/>
    </location>
</feature>
<dbReference type="STRING" id="1499687.BN1080_02031"/>
<evidence type="ECO:0000256" key="2">
    <source>
        <dbReference type="SAM" id="Phobius"/>
    </source>
</evidence>
<organism evidence="3 4">
    <name type="scientific">Planococcus massiliensis</name>
    <dbReference type="NCBI Taxonomy" id="1499687"/>
    <lineage>
        <taxon>Bacteria</taxon>
        <taxon>Bacillati</taxon>
        <taxon>Bacillota</taxon>
        <taxon>Bacilli</taxon>
        <taxon>Bacillales</taxon>
        <taxon>Caryophanaceae</taxon>
        <taxon>Planococcus</taxon>
    </lineage>
</organism>
<protein>
    <submittedName>
        <fullName evidence="3">Uncharacterized protein</fullName>
    </submittedName>
</protein>
<proteinExistence type="predicted"/>
<keyword evidence="2" id="KW-0812">Transmembrane</keyword>
<feature type="transmembrane region" description="Helical" evidence="2">
    <location>
        <begin position="53"/>
        <end position="72"/>
    </location>
</feature>
<evidence type="ECO:0000256" key="1">
    <source>
        <dbReference type="SAM" id="MobiDB-lite"/>
    </source>
</evidence>
<gene>
    <name evidence="3" type="ORF">BN1080_02031</name>
</gene>
<feature type="transmembrane region" description="Helical" evidence="2">
    <location>
        <begin position="6"/>
        <end position="24"/>
    </location>
</feature>
<dbReference type="Proteomes" id="UP000043699">
    <property type="component" value="Unassembled WGS sequence"/>
</dbReference>
<sequence length="129" mass="14643">MVRILILIIFAAIVFALAYTLFKAIPMKKKMTILVRAVTAAAIGLIMQNYMPFYMSLLAIVAISLMASLIYMKQLEKAQLEKVKQSEERRAARQKFLSRQSKVNLVKDDNQDLAKASGMDSMNPKRRES</sequence>
<accession>A0A098ELB8</accession>
<feature type="transmembrane region" description="Helical" evidence="2">
    <location>
        <begin position="31"/>
        <end position="47"/>
    </location>
</feature>
<evidence type="ECO:0000313" key="3">
    <source>
        <dbReference type="EMBL" id="CEG23088.1"/>
    </source>
</evidence>
<dbReference type="OrthoDB" id="2456748at2"/>
<reference evidence="3 4" key="1">
    <citation type="submission" date="2014-09" db="EMBL/GenBank/DDBJ databases">
        <authorList>
            <person name="Urmite Genomes Urmite Genomes"/>
        </authorList>
    </citation>
    <scope>NUCLEOTIDE SEQUENCE [LARGE SCALE GENOMIC DNA]</scope>
    <source>
        <strain evidence="3 4">ES2</strain>
    </source>
</reference>
<name>A0A098ELB8_9BACL</name>
<keyword evidence="2" id="KW-1133">Transmembrane helix</keyword>
<keyword evidence="4" id="KW-1185">Reference proteome</keyword>
<dbReference type="AlphaFoldDB" id="A0A098ELB8"/>
<dbReference type="EMBL" id="CCXS01000001">
    <property type="protein sequence ID" value="CEG23088.1"/>
    <property type="molecule type" value="Genomic_DNA"/>
</dbReference>
<dbReference type="RefSeq" id="WP_052651878.1">
    <property type="nucleotide sequence ID" value="NZ_CCXS01000001.1"/>
</dbReference>